<evidence type="ECO:0000259" key="2">
    <source>
        <dbReference type="Pfam" id="PF13699"/>
    </source>
</evidence>
<feature type="region of interest" description="Disordered" evidence="1">
    <location>
        <begin position="1"/>
        <end position="22"/>
    </location>
</feature>
<feature type="compositionally biased region" description="Low complexity" evidence="1">
    <location>
        <begin position="11"/>
        <end position="22"/>
    </location>
</feature>
<accession>A0A0S3TVR7</accession>
<evidence type="ECO:0000256" key="1">
    <source>
        <dbReference type="SAM" id="MobiDB-lite"/>
    </source>
</evidence>
<proteinExistence type="predicted"/>
<feature type="compositionally biased region" description="Pro residues" evidence="1">
    <location>
        <begin position="332"/>
        <end position="346"/>
    </location>
</feature>
<dbReference type="Pfam" id="PF13699">
    <property type="entry name" value="eCIS_core"/>
    <property type="match status" value="1"/>
</dbReference>
<dbReference type="AlphaFoldDB" id="A0A0S3TVR7"/>
<feature type="compositionally biased region" description="Low complexity" evidence="1">
    <location>
        <begin position="347"/>
        <end position="367"/>
    </location>
</feature>
<dbReference type="InterPro" id="IPR025295">
    <property type="entry name" value="eCIS_core_dom"/>
</dbReference>
<feature type="domain" description="eCIS core" evidence="2">
    <location>
        <begin position="84"/>
        <end position="158"/>
    </location>
</feature>
<reference evidence="3" key="1">
    <citation type="journal article" date="2015" name="Biosci. Biotechnol. Biochem.">
        <title>Identification and analysis of the resorcinomycin biosynthetic gene cluster.</title>
        <authorList>
            <person name="Ooya K."/>
            <person name="Ogasawara Y."/>
            <person name="Noike M."/>
            <person name="Dairi T."/>
        </authorList>
    </citation>
    <scope>NUCLEOTIDE SEQUENCE</scope>
    <source>
        <strain evidence="3">DO-248</strain>
    </source>
</reference>
<dbReference type="EMBL" id="LC035135">
    <property type="protein sequence ID" value="BAU09330.1"/>
    <property type="molecule type" value="Genomic_DNA"/>
</dbReference>
<feature type="region of interest" description="Disordered" evidence="1">
    <location>
        <begin position="51"/>
        <end position="85"/>
    </location>
</feature>
<sequence>MSRFVLVHRGATPPTSAPVAPSPWLRVRRPDVTRPGDAVERAAQALAQRAEAAGRAGVANTATGSPGRHRVTVTGAAPSSGGRPLDPAVRNEMEGAFGHDFTRVRVHSGHEASAMAHHWSARAYSVGHDIVLGRGESFHGPGGRRLLLHELAHVVQYDLSGRMVIARQNDPPAAAPEGVLGRTVIQYEETPLSGGRVRLRVWGRVGDPIARPGLEKKYPLPGQLGLQGYDRWHLAGPDAIGAEAGIAYTPKNFNISRTAVVENVMRRARDAVEKQGGEVFFDFTADCRILGERQGVTIRAPEDVHWKAEVRAAGSDKLVPILNERATVPPAPPLAGAPAAPSPSPASPVVVPPAAAAAKQGAQTSPAPESVKPLPPAPESGPKVAAPGPAATAVPAPGAAPPVPAPGAKTPAPVPGAPVVRPPLNWKEGLKAGGKAVAFALAFAALDIYFNMKLQEQLEKDIEQAKKGAMPWAQRLKAKDPGKPVYITIKITAIQYQQYVPFAGVGPHETRLDFSGFELGERNVQPPVVDVKDVEWDLLHPVRPFGRTTKVTYSEPLIP</sequence>
<name>A0A0S3TVR7_9ACTN</name>
<evidence type="ECO:0000313" key="3">
    <source>
        <dbReference type="EMBL" id="BAU09330.1"/>
    </source>
</evidence>
<feature type="region of interest" description="Disordered" evidence="1">
    <location>
        <begin position="332"/>
        <end position="412"/>
    </location>
</feature>
<organism evidence="3">
    <name type="scientific">Streptomyces roseoverticillatus</name>
    <dbReference type="NCBI Taxonomy" id="66429"/>
    <lineage>
        <taxon>Bacteria</taxon>
        <taxon>Bacillati</taxon>
        <taxon>Actinomycetota</taxon>
        <taxon>Actinomycetes</taxon>
        <taxon>Kitasatosporales</taxon>
        <taxon>Streptomycetaceae</taxon>
        <taxon>Streptomyces</taxon>
    </lineage>
</organism>
<protein>
    <recommendedName>
        <fullName evidence="2">eCIS core domain-containing protein</fullName>
    </recommendedName>
</protein>
<feature type="compositionally biased region" description="Low complexity" evidence="1">
    <location>
        <begin position="381"/>
        <end position="397"/>
    </location>
</feature>